<sequence length="248" mass="25738">MQIEDIADGIHLVQGSAVNWIIVSDADGVTLIDAGYPGDHADVVASLRAVGHSLDDLRMILVTHAHVDHVGGIPALLERVPVPVRTSFEEARHARREYLQQATPALVARNIWRPGAAAWAAHVLARGGTRAVVVPTATGAADREPLAAPGAPVPFVVAGHTTGHTCYLLAEGKVVVTGDALCTGHMLSRRTGPQLLPAFFDHERDRAVASAETVLAGTGATIALPGHGPSYHGPIADAVAAALGGKPR</sequence>
<dbReference type="EMBL" id="CP079105">
    <property type="protein sequence ID" value="QXQ12443.1"/>
    <property type="molecule type" value="Genomic_DNA"/>
</dbReference>
<dbReference type="SUPFAM" id="SSF56281">
    <property type="entry name" value="Metallo-hydrolase/oxidoreductase"/>
    <property type="match status" value="1"/>
</dbReference>
<name>A0ABX8S3P2_9ACTN</name>
<dbReference type="Gene3D" id="3.60.15.10">
    <property type="entry name" value="Ribonuclease Z/Hydroxyacylglutathione hydrolase-like"/>
    <property type="match status" value="1"/>
</dbReference>
<dbReference type="RefSeq" id="WP_174522088.1">
    <property type="nucleotide sequence ID" value="NZ_CBCRUZ010000018.1"/>
</dbReference>
<dbReference type="InterPro" id="IPR050855">
    <property type="entry name" value="NDM-1-like"/>
</dbReference>
<proteinExistence type="predicted"/>
<keyword evidence="3" id="KW-1185">Reference proteome</keyword>
<evidence type="ECO:0000259" key="1">
    <source>
        <dbReference type="SMART" id="SM00849"/>
    </source>
</evidence>
<dbReference type="InterPro" id="IPR036866">
    <property type="entry name" value="RibonucZ/Hydroxyglut_hydro"/>
</dbReference>
<reference evidence="2" key="1">
    <citation type="submission" date="2021-07" db="EMBL/GenBank/DDBJ databases">
        <title>Candidatus Kaistella beijingensis sp. nov. isolated from a municipal wastewater treatment plant is involved in sludge foaming.</title>
        <authorList>
            <person name="Song Y."/>
            <person name="Liu S.-J."/>
        </authorList>
    </citation>
    <scope>NUCLEOTIDE SEQUENCE</scope>
    <source>
        <strain evidence="2">DSM 43998</strain>
    </source>
</reference>
<accession>A0ABX8S3P2</accession>
<feature type="domain" description="Metallo-beta-lactamase" evidence="1">
    <location>
        <begin position="17"/>
        <end position="227"/>
    </location>
</feature>
<dbReference type="SMART" id="SM00849">
    <property type="entry name" value="Lactamase_B"/>
    <property type="match status" value="1"/>
</dbReference>
<gene>
    <name evidence="2" type="ORF">KV203_10595</name>
</gene>
<dbReference type="PANTHER" id="PTHR42951:SF14">
    <property type="entry name" value="METALLO-BETA-LACTAMASE SUPERFAMILY PROTEIN"/>
    <property type="match status" value="1"/>
</dbReference>
<dbReference type="Proteomes" id="UP000887023">
    <property type="component" value="Chromosome"/>
</dbReference>
<dbReference type="PANTHER" id="PTHR42951">
    <property type="entry name" value="METALLO-BETA-LACTAMASE DOMAIN-CONTAINING"/>
    <property type="match status" value="1"/>
</dbReference>
<protein>
    <submittedName>
        <fullName evidence="2">MBL fold metallo-hydrolase</fullName>
    </submittedName>
</protein>
<dbReference type="InterPro" id="IPR001279">
    <property type="entry name" value="Metallo-B-lactamas"/>
</dbReference>
<evidence type="ECO:0000313" key="3">
    <source>
        <dbReference type="Proteomes" id="UP000887023"/>
    </source>
</evidence>
<organism evidence="2 3">
    <name type="scientific">Skermania pinensis</name>
    <dbReference type="NCBI Taxonomy" id="39122"/>
    <lineage>
        <taxon>Bacteria</taxon>
        <taxon>Bacillati</taxon>
        <taxon>Actinomycetota</taxon>
        <taxon>Actinomycetes</taxon>
        <taxon>Mycobacteriales</taxon>
        <taxon>Gordoniaceae</taxon>
        <taxon>Skermania</taxon>
    </lineage>
</organism>
<dbReference type="Pfam" id="PF00753">
    <property type="entry name" value="Lactamase_B"/>
    <property type="match status" value="1"/>
</dbReference>
<evidence type="ECO:0000313" key="2">
    <source>
        <dbReference type="EMBL" id="QXQ12443.1"/>
    </source>
</evidence>